<dbReference type="Pfam" id="PF19843">
    <property type="entry name" value="DUF6318"/>
    <property type="match status" value="1"/>
</dbReference>
<name>A0A1G8X9F0_9MICC</name>
<protein>
    <recommendedName>
        <fullName evidence="2">DUF6318 domain-containing protein</fullName>
    </recommendedName>
</protein>
<sequence>MSPTRHNLSRRGARSVLFSSAALTALLASGCQGGEAPTPVQTVTAVSAPTPTAATGPSYKQASANGKALNVPVPVMPPIAKQNSKQGLEAFTKYWYSTYTYAVQTGDLKLWLESQDLPKDQAIDYQKAMDRNFAKGRWTVGGRALVQAVDVKWVKQPVEPQQVFVRVNEEAISYYAAPSKTWQASIPATKQTEVLLTTFVDGQWRINAHGIVSG</sequence>
<dbReference type="Proteomes" id="UP000182130">
    <property type="component" value="Unassembled WGS sequence"/>
</dbReference>
<dbReference type="InterPro" id="IPR046281">
    <property type="entry name" value="DUF6318"/>
</dbReference>
<proteinExistence type="predicted"/>
<feature type="domain" description="DUF6318" evidence="2">
    <location>
        <begin position="58"/>
        <end position="208"/>
    </location>
</feature>
<organism evidence="3 4">
    <name type="scientific">Arthrobacter cupressi</name>
    <dbReference type="NCBI Taxonomy" id="1045773"/>
    <lineage>
        <taxon>Bacteria</taxon>
        <taxon>Bacillati</taxon>
        <taxon>Actinomycetota</taxon>
        <taxon>Actinomycetes</taxon>
        <taxon>Micrococcales</taxon>
        <taxon>Micrococcaceae</taxon>
        <taxon>Arthrobacter</taxon>
    </lineage>
</organism>
<keyword evidence="1" id="KW-0732">Signal</keyword>
<evidence type="ECO:0000259" key="2">
    <source>
        <dbReference type="Pfam" id="PF19843"/>
    </source>
</evidence>
<dbReference type="AlphaFoldDB" id="A0A1G8X9F0"/>
<evidence type="ECO:0000313" key="3">
    <source>
        <dbReference type="EMBL" id="SDJ86987.1"/>
    </source>
</evidence>
<evidence type="ECO:0000256" key="1">
    <source>
        <dbReference type="SAM" id="SignalP"/>
    </source>
</evidence>
<dbReference type="EMBL" id="FNEI01000018">
    <property type="protein sequence ID" value="SDJ86987.1"/>
    <property type="molecule type" value="Genomic_DNA"/>
</dbReference>
<reference evidence="4" key="1">
    <citation type="submission" date="2016-10" db="EMBL/GenBank/DDBJ databases">
        <authorList>
            <person name="Varghese N."/>
            <person name="Submissions S."/>
        </authorList>
    </citation>
    <scope>NUCLEOTIDE SEQUENCE [LARGE SCALE GENOMIC DNA]</scope>
    <source>
        <strain evidence="4">CGMCC 1.10783</strain>
    </source>
</reference>
<evidence type="ECO:0000313" key="4">
    <source>
        <dbReference type="Proteomes" id="UP000182130"/>
    </source>
</evidence>
<keyword evidence="4" id="KW-1185">Reference proteome</keyword>
<feature type="chain" id="PRO_5038578155" description="DUF6318 domain-containing protein" evidence="1">
    <location>
        <begin position="31"/>
        <end position="214"/>
    </location>
</feature>
<feature type="signal peptide" evidence="1">
    <location>
        <begin position="1"/>
        <end position="30"/>
    </location>
</feature>
<dbReference type="PROSITE" id="PS51257">
    <property type="entry name" value="PROKAR_LIPOPROTEIN"/>
    <property type="match status" value="1"/>
</dbReference>
<accession>A0A1G8X9F0</accession>
<gene>
    <name evidence="3" type="ORF">SAMN05216555_11843</name>
</gene>